<evidence type="ECO:0000313" key="12">
    <source>
        <dbReference type="Proteomes" id="UP000284706"/>
    </source>
</evidence>
<evidence type="ECO:0000256" key="5">
    <source>
        <dbReference type="ARBA" id="ARBA00022989"/>
    </source>
</evidence>
<feature type="repeat" description="Solcar" evidence="8">
    <location>
        <begin position="54"/>
        <end position="142"/>
    </location>
</feature>
<evidence type="ECO:0000256" key="7">
    <source>
        <dbReference type="ARBA" id="ARBA00023136"/>
    </source>
</evidence>
<dbReference type="InterPro" id="IPR018108">
    <property type="entry name" value="MCP_transmembrane"/>
</dbReference>
<sequence>MTSVAAESSSQAAAATASVASLSTSTTATTIEPSQTGSAPPPAPKKAILGFLTPEIASYFVAGGCAGAASRTVVSPLERLKIIQQVQPRGSDAQYRGVWRSLVRMYNEEGFKGFMRGNGINCLRIVPYSAVQFTTYEQLKKFFTRHGSKELDTPKRLASGALAGITSVCSTYPLDLVRSRLSIATASISLTAPPPAPKVASAPATLVSSQVLASAYHTSSAVSASSNVASAASAAGAAANAVYTKADLTIWGMTLKIMREEGGVRALYRGLVTTAVGVAPYVGINFAAYEFLRGIITPPGKSSVPRKLLCGALAGSISQTLTYPFDVLRRKMQVTGMQNGSIKYNGAVDALRSIIRSEGVAGLYRGLWPNLLKVAPSIATSFFTYELVKEFLIPQ</sequence>
<dbReference type="FunCoup" id="A0A409Y465">
    <property type="interactions" value="26"/>
</dbReference>
<comment type="subcellular location">
    <subcellularLocation>
        <location evidence="1">Mitochondrion membrane</location>
        <topology evidence="1">Multi-pass membrane protein</topology>
    </subcellularLocation>
</comment>
<evidence type="ECO:0000256" key="4">
    <source>
        <dbReference type="ARBA" id="ARBA00022737"/>
    </source>
</evidence>
<dbReference type="GO" id="GO:0055085">
    <property type="term" value="P:transmembrane transport"/>
    <property type="evidence" value="ECO:0007669"/>
    <property type="project" value="InterPro"/>
</dbReference>
<feature type="repeat" description="Solcar" evidence="8">
    <location>
        <begin position="151"/>
        <end position="295"/>
    </location>
</feature>
<evidence type="ECO:0000256" key="2">
    <source>
        <dbReference type="ARBA" id="ARBA00022448"/>
    </source>
</evidence>
<dbReference type="InterPro" id="IPR002067">
    <property type="entry name" value="MCP"/>
</dbReference>
<dbReference type="PRINTS" id="PR00926">
    <property type="entry name" value="MITOCARRIER"/>
</dbReference>
<evidence type="ECO:0000256" key="1">
    <source>
        <dbReference type="ARBA" id="ARBA00004225"/>
    </source>
</evidence>
<keyword evidence="4" id="KW-0677">Repeat</keyword>
<dbReference type="AlphaFoldDB" id="A0A409Y465"/>
<organism evidence="11 12">
    <name type="scientific">Gymnopilus dilepis</name>
    <dbReference type="NCBI Taxonomy" id="231916"/>
    <lineage>
        <taxon>Eukaryota</taxon>
        <taxon>Fungi</taxon>
        <taxon>Dikarya</taxon>
        <taxon>Basidiomycota</taxon>
        <taxon>Agaricomycotina</taxon>
        <taxon>Agaricomycetes</taxon>
        <taxon>Agaricomycetidae</taxon>
        <taxon>Agaricales</taxon>
        <taxon>Agaricineae</taxon>
        <taxon>Hymenogastraceae</taxon>
        <taxon>Gymnopilus</taxon>
    </lineage>
</organism>
<keyword evidence="2 9" id="KW-0813">Transport</keyword>
<evidence type="ECO:0008006" key="13">
    <source>
        <dbReference type="Google" id="ProtNLM"/>
    </source>
</evidence>
<dbReference type="GO" id="GO:0031966">
    <property type="term" value="C:mitochondrial membrane"/>
    <property type="evidence" value="ECO:0007669"/>
    <property type="project" value="UniProtKB-SubCell"/>
</dbReference>
<dbReference type="InParanoid" id="A0A409Y465"/>
<gene>
    <name evidence="11" type="ORF">CVT26_012837</name>
</gene>
<dbReference type="STRING" id="231916.A0A409Y465"/>
<accession>A0A409Y465</accession>
<dbReference type="OrthoDB" id="270584at2759"/>
<evidence type="ECO:0000313" key="11">
    <source>
        <dbReference type="EMBL" id="PPQ97790.1"/>
    </source>
</evidence>
<dbReference type="EMBL" id="NHYE01001194">
    <property type="protein sequence ID" value="PPQ97790.1"/>
    <property type="molecule type" value="Genomic_DNA"/>
</dbReference>
<feature type="region of interest" description="Disordered" evidence="10">
    <location>
        <begin position="21"/>
        <end position="43"/>
    </location>
</feature>
<dbReference type="PROSITE" id="PS50920">
    <property type="entry name" value="SOLCAR"/>
    <property type="match status" value="3"/>
</dbReference>
<feature type="compositionally biased region" description="Low complexity" evidence="10">
    <location>
        <begin position="21"/>
        <end position="36"/>
    </location>
</feature>
<name>A0A409Y465_9AGAR</name>
<keyword evidence="5" id="KW-1133">Transmembrane helix</keyword>
<reference evidence="11 12" key="1">
    <citation type="journal article" date="2018" name="Evol. Lett.">
        <title>Horizontal gene cluster transfer increased hallucinogenic mushroom diversity.</title>
        <authorList>
            <person name="Reynolds H.T."/>
            <person name="Vijayakumar V."/>
            <person name="Gluck-Thaler E."/>
            <person name="Korotkin H.B."/>
            <person name="Matheny P.B."/>
            <person name="Slot J.C."/>
        </authorList>
    </citation>
    <scope>NUCLEOTIDE SEQUENCE [LARGE SCALE GENOMIC DNA]</scope>
    <source>
        <strain evidence="11 12">SRW20</strain>
    </source>
</reference>
<keyword evidence="3 8" id="KW-0812">Transmembrane</keyword>
<dbReference type="Gene3D" id="1.50.40.10">
    <property type="entry name" value="Mitochondrial carrier domain"/>
    <property type="match status" value="1"/>
</dbReference>
<comment type="similarity">
    <text evidence="9">Belongs to the mitochondrial carrier (TC 2.A.29) family.</text>
</comment>
<evidence type="ECO:0000256" key="8">
    <source>
        <dbReference type="PROSITE-ProRule" id="PRU00282"/>
    </source>
</evidence>
<proteinExistence type="inferred from homology"/>
<dbReference type="PANTHER" id="PTHR24089">
    <property type="entry name" value="SOLUTE CARRIER FAMILY 25"/>
    <property type="match status" value="1"/>
</dbReference>
<protein>
    <recommendedName>
        <fullName evidence="13">Mitochondrial carrier</fullName>
    </recommendedName>
</protein>
<dbReference type="Pfam" id="PF00153">
    <property type="entry name" value="Mito_carr"/>
    <property type="match status" value="4"/>
</dbReference>
<dbReference type="SUPFAM" id="SSF103506">
    <property type="entry name" value="Mitochondrial carrier"/>
    <property type="match status" value="1"/>
</dbReference>
<keyword evidence="7 8" id="KW-0472">Membrane</keyword>
<comment type="caution">
    <text evidence="11">The sequence shown here is derived from an EMBL/GenBank/DDBJ whole genome shotgun (WGS) entry which is preliminary data.</text>
</comment>
<evidence type="ECO:0000256" key="3">
    <source>
        <dbReference type="ARBA" id="ARBA00022692"/>
    </source>
</evidence>
<dbReference type="InterPro" id="IPR023395">
    <property type="entry name" value="MCP_dom_sf"/>
</dbReference>
<keyword evidence="12" id="KW-1185">Reference proteome</keyword>
<evidence type="ECO:0000256" key="10">
    <source>
        <dbReference type="SAM" id="MobiDB-lite"/>
    </source>
</evidence>
<keyword evidence="6" id="KW-0496">Mitochondrion</keyword>
<feature type="repeat" description="Solcar" evidence="8">
    <location>
        <begin position="302"/>
        <end position="391"/>
    </location>
</feature>
<evidence type="ECO:0000256" key="9">
    <source>
        <dbReference type="RuleBase" id="RU000488"/>
    </source>
</evidence>
<evidence type="ECO:0000256" key="6">
    <source>
        <dbReference type="ARBA" id="ARBA00023128"/>
    </source>
</evidence>
<dbReference type="Proteomes" id="UP000284706">
    <property type="component" value="Unassembled WGS sequence"/>
</dbReference>